<name>A0A382J5J9_9ZZZZ</name>
<reference evidence="1" key="1">
    <citation type="submission" date="2018-05" db="EMBL/GenBank/DDBJ databases">
        <authorList>
            <person name="Lanie J.A."/>
            <person name="Ng W.-L."/>
            <person name="Kazmierczak K.M."/>
            <person name="Andrzejewski T.M."/>
            <person name="Davidsen T.M."/>
            <person name="Wayne K.J."/>
            <person name="Tettelin H."/>
            <person name="Glass J.I."/>
            <person name="Rusch D."/>
            <person name="Podicherti R."/>
            <person name="Tsui H.-C.T."/>
            <person name="Winkler M.E."/>
        </authorList>
    </citation>
    <scope>NUCLEOTIDE SEQUENCE</scope>
</reference>
<accession>A0A382J5J9</accession>
<proteinExistence type="predicted"/>
<dbReference type="EMBL" id="UINC01071990">
    <property type="protein sequence ID" value="SVC07310.1"/>
    <property type="molecule type" value="Genomic_DNA"/>
</dbReference>
<protein>
    <submittedName>
        <fullName evidence="1">Uncharacterized protein</fullName>
    </submittedName>
</protein>
<organism evidence="1">
    <name type="scientific">marine metagenome</name>
    <dbReference type="NCBI Taxonomy" id="408172"/>
    <lineage>
        <taxon>unclassified sequences</taxon>
        <taxon>metagenomes</taxon>
        <taxon>ecological metagenomes</taxon>
    </lineage>
</organism>
<evidence type="ECO:0000313" key="1">
    <source>
        <dbReference type="EMBL" id="SVC07310.1"/>
    </source>
</evidence>
<gene>
    <name evidence="1" type="ORF">METZ01_LOCUS260164</name>
</gene>
<dbReference type="AlphaFoldDB" id="A0A382J5J9"/>
<sequence>MIGYFIPAQSSLVMTKITKTKSYKLILKVQITFVKQKKHKIELIQQ</sequence>